<dbReference type="InterPro" id="IPR051704">
    <property type="entry name" value="FAD_aromatic-hydroxylase"/>
</dbReference>
<feature type="domain" description="FAD-binding" evidence="1">
    <location>
        <begin position="13"/>
        <end position="327"/>
    </location>
</feature>
<dbReference type="PANTHER" id="PTHR46865:SF8">
    <property type="entry name" value="POSSIBLE OXIDOREDUCTASE"/>
    <property type="match status" value="1"/>
</dbReference>
<dbReference type="PANTHER" id="PTHR46865">
    <property type="entry name" value="OXIDOREDUCTASE-RELATED"/>
    <property type="match status" value="1"/>
</dbReference>
<sequence>MPDHVDTDPRRLRIVIAGAGIAGLAAALRLHRDGHEVLIAERAPARRTGGYLINLLGTGFDAAESLGLVPALRDRDQGIFTSVLVRADGSTKLTMPTALAEQSLGDRALTLFRGDLEEALHEAVAGTVEIRFGTVVTAVDHLEDAARVTLSDGTVHDADLLIGADGLHSGIRDLVFGPAEAFVRDLGHAVAAFPLDTAPEALPKQTAATFIDVGRTAAVFRPRTHAPSAFFTYRTATAADDAAGSPADALARHFGDLRGPVHEAMRHAARTDGAYSDSVSQVVMESWSRGNVALVGDSAWCVSLFAGHGAGLALAGADRLGRSLSAHPGRIGAALDAWEADLRDDVATRQRQARTGMARFAPPSSLHLGVQNLMIRALTAPVIGPAFLRLMSRAR</sequence>
<dbReference type="Pfam" id="PF01494">
    <property type="entry name" value="FAD_binding_3"/>
    <property type="match status" value="1"/>
</dbReference>
<evidence type="ECO:0000313" key="2">
    <source>
        <dbReference type="EMBL" id="TWS23652.1"/>
    </source>
</evidence>
<comment type="caution">
    <text evidence="2">The sequence shown here is derived from an EMBL/GenBank/DDBJ whole genome shotgun (WGS) entry which is preliminary data.</text>
</comment>
<name>A0A5C5RLW1_9ACTN</name>
<dbReference type="Proteomes" id="UP000319792">
    <property type="component" value="Unassembled WGS sequence"/>
</dbReference>
<dbReference type="Gene3D" id="3.50.50.60">
    <property type="entry name" value="FAD/NAD(P)-binding domain"/>
    <property type="match status" value="1"/>
</dbReference>
<organism evidence="2 3">
    <name type="scientific">Tsukamurella sputi</name>
    <dbReference type="NCBI Taxonomy" id="2591848"/>
    <lineage>
        <taxon>Bacteria</taxon>
        <taxon>Bacillati</taxon>
        <taxon>Actinomycetota</taxon>
        <taxon>Actinomycetes</taxon>
        <taxon>Mycobacteriales</taxon>
        <taxon>Tsukamurellaceae</taxon>
        <taxon>Tsukamurella</taxon>
    </lineage>
</organism>
<proteinExistence type="predicted"/>
<dbReference type="RefSeq" id="WP_146435564.1">
    <property type="nucleotide sequence ID" value="NZ_VIGV01000004.1"/>
</dbReference>
<dbReference type="OrthoDB" id="9782160at2"/>
<evidence type="ECO:0000313" key="3">
    <source>
        <dbReference type="Proteomes" id="UP000319792"/>
    </source>
</evidence>
<accession>A0A5C5RLW1</accession>
<dbReference type="PRINTS" id="PR00420">
    <property type="entry name" value="RNGMNOXGNASE"/>
</dbReference>
<gene>
    <name evidence="2" type="ORF">FK268_15425</name>
</gene>
<dbReference type="InterPro" id="IPR002938">
    <property type="entry name" value="FAD-bd"/>
</dbReference>
<dbReference type="EMBL" id="VIGV01000004">
    <property type="protein sequence ID" value="TWS23652.1"/>
    <property type="molecule type" value="Genomic_DNA"/>
</dbReference>
<dbReference type="AlphaFoldDB" id="A0A5C5RLW1"/>
<dbReference type="SUPFAM" id="SSF51905">
    <property type="entry name" value="FAD/NAD(P)-binding domain"/>
    <property type="match status" value="1"/>
</dbReference>
<dbReference type="Gene3D" id="3.30.9.10">
    <property type="entry name" value="D-Amino Acid Oxidase, subunit A, domain 2"/>
    <property type="match status" value="1"/>
</dbReference>
<reference evidence="2 3" key="1">
    <citation type="submission" date="2019-08" db="EMBL/GenBank/DDBJ databases">
        <title>Tsukamurella conjunctivitidis sp. nov., Tsukamurella assacharolytica sp. nov. and Tsukamurella sputae sp. nov. isolated from patients with conjunctivitis, bacteraemia (lymphoma) and respiratory infection (sputum) in Hong Kong.</title>
        <authorList>
            <person name="Fok K.M.N."/>
            <person name="Fong J.Y.H."/>
        </authorList>
    </citation>
    <scope>NUCLEOTIDE SEQUENCE [LARGE SCALE GENOMIC DNA]</scope>
    <source>
        <strain evidence="2 3">HKU70</strain>
    </source>
</reference>
<dbReference type="GO" id="GO:0071949">
    <property type="term" value="F:FAD binding"/>
    <property type="evidence" value="ECO:0007669"/>
    <property type="project" value="InterPro"/>
</dbReference>
<keyword evidence="3" id="KW-1185">Reference proteome</keyword>
<evidence type="ECO:0000259" key="1">
    <source>
        <dbReference type="Pfam" id="PF01494"/>
    </source>
</evidence>
<dbReference type="InterPro" id="IPR036188">
    <property type="entry name" value="FAD/NAD-bd_sf"/>
</dbReference>
<protein>
    <submittedName>
        <fullName evidence="2">FAD-binding protein</fullName>
    </submittedName>
</protein>